<dbReference type="Proteomes" id="UP000246702">
    <property type="component" value="Unassembled WGS sequence"/>
</dbReference>
<comment type="caution">
    <text evidence="2">The sequence shown here is derived from an EMBL/GenBank/DDBJ whole genome shotgun (WGS) entry which is preliminary data.</text>
</comment>
<evidence type="ECO:0000256" key="1">
    <source>
        <dbReference type="SAM" id="MobiDB-lite"/>
    </source>
</evidence>
<keyword evidence="3" id="KW-1185">Reference proteome</keyword>
<feature type="region of interest" description="Disordered" evidence="1">
    <location>
        <begin position="1"/>
        <end position="132"/>
    </location>
</feature>
<feature type="compositionally biased region" description="Low complexity" evidence="1">
    <location>
        <begin position="28"/>
        <end position="44"/>
    </location>
</feature>
<feature type="compositionally biased region" description="Polar residues" evidence="1">
    <location>
        <begin position="1"/>
        <end position="11"/>
    </location>
</feature>
<feature type="compositionally biased region" description="Low complexity" evidence="1">
    <location>
        <begin position="111"/>
        <end position="127"/>
    </location>
</feature>
<organism evidence="2 3">
    <name type="scientific">Aspergillus sclerotioniger CBS 115572</name>
    <dbReference type="NCBI Taxonomy" id="1450535"/>
    <lineage>
        <taxon>Eukaryota</taxon>
        <taxon>Fungi</taxon>
        <taxon>Dikarya</taxon>
        <taxon>Ascomycota</taxon>
        <taxon>Pezizomycotina</taxon>
        <taxon>Eurotiomycetes</taxon>
        <taxon>Eurotiomycetidae</taxon>
        <taxon>Eurotiales</taxon>
        <taxon>Aspergillaceae</taxon>
        <taxon>Aspergillus</taxon>
        <taxon>Aspergillus subgen. Circumdati</taxon>
    </lineage>
</organism>
<dbReference type="EMBL" id="MSFK01000010">
    <property type="protein sequence ID" value="PWY90305.1"/>
    <property type="molecule type" value="Genomic_DNA"/>
</dbReference>
<evidence type="ECO:0000313" key="2">
    <source>
        <dbReference type="EMBL" id="PWY90305.1"/>
    </source>
</evidence>
<accession>A0A317WW74</accession>
<protein>
    <submittedName>
        <fullName evidence="2">Uncharacterized protein</fullName>
    </submittedName>
</protein>
<gene>
    <name evidence="2" type="ORF">BO94DRAFT_545064</name>
</gene>
<feature type="region of interest" description="Disordered" evidence="1">
    <location>
        <begin position="153"/>
        <end position="183"/>
    </location>
</feature>
<feature type="compositionally biased region" description="Low complexity" evidence="1">
    <location>
        <begin position="167"/>
        <end position="178"/>
    </location>
</feature>
<reference evidence="2 3" key="1">
    <citation type="submission" date="2016-12" db="EMBL/GenBank/DDBJ databases">
        <title>The genomes of Aspergillus section Nigri reveals drivers in fungal speciation.</title>
        <authorList>
            <consortium name="DOE Joint Genome Institute"/>
            <person name="Vesth T.C."/>
            <person name="Nybo J."/>
            <person name="Theobald S."/>
            <person name="Brandl J."/>
            <person name="Frisvad J.C."/>
            <person name="Nielsen K.F."/>
            <person name="Lyhne E.K."/>
            <person name="Kogle M.E."/>
            <person name="Kuo A."/>
            <person name="Riley R."/>
            <person name="Clum A."/>
            <person name="Nolan M."/>
            <person name="Lipzen A."/>
            <person name="Salamov A."/>
            <person name="Henrissat B."/>
            <person name="Wiebenga A."/>
            <person name="De Vries R.P."/>
            <person name="Grigoriev I.V."/>
            <person name="Mortensen U.H."/>
            <person name="Andersen M.R."/>
            <person name="Baker S.E."/>
        </authorList>
    </citation>
    <scope>NUCLEOTIDE SEQUENCE [LARGE SCALE GENOMIC DNA]</scope>
    <source>
        <strain evidence="2 3">CBS 115572</strain>
    </source>
</reference>
<dbReference type="RefSeq" id="XP_025468683.1">
    <property type="nucleotide sequence ID" value="XM_025613216.1"/>
</dbReference>
<dbReference type="AlphaFoldDB" id="A0A317WW74"/>
<dbReference type="GeneID" id="37115359"/>
<name>A0A317WW74_9EURO</name>
<sequence>MAAHASNQFYHLNNGPRPHPHPHRAPFKNGYKNNKNNRTTTSSSIKGDQSVDVFLRPQNKKRQNQHPPTYRVPNGQRKPPYNKPPQPHDGDIIMRDSNPPQPQPQYPKRSNNPPYNTRPYNNNRPYNSHVGQRKPFYYRTDRDGDVLMKDVFIKPSSKQPIKPRAPQTNNRTNQRGQQMPSNYNQDIEMIDTPIDQDGDTIMVDV</sequence>
<proteinExistence type="predicted"/>
<evidence type="ECO:0000313" key="3">
    <source>
        <dbReference type="Proteomes" id="UP000246702"/>
    </source>
</evidence>